<evidence type="ECO:0000313" key="1">
    <source>
        <dbReference type="EMBL" id="KPC58590.1"/>
    </source>
</evidence>
<protein>
    <submittedName>
        <fullName evidence="1">Uncharacterized protein</fullName>
    </submittedName>
</protein>
<dbReference type="RefSeq" id="WP_053928345.1">
    <property type="nucleotide sequence ID" value="NZ_LGKG01000207.1"/>
</dbReference>
<dbReference type="EMBL" id="LGKG01000207">
    <property type="protein sequence ID" value="KPC58590.1"/>
    <property type="molecule type" value="Genomic_DNA"/>
</dbReference>
<reference evidence="2" key="1">
    <citation type="submission" date="2015-07" db="EMBL/GenBank/DDBJ databases">
        <authorList>
            <person name="Ju K.-S."/>
            <person name="Doroghazi J.R."/>
            <person name="Metcalf W.W."/>
        </authorList>
    </citation>
    <scope>NUCLEOTIDE SEQUENCE [LARGE SCALE GENOMIC DNA]</scope>
    <source>
        <strain evidence="2">NRRL ISP-5002</strain>
    </source>
</reference>
<sequence>MAHRISTLISAFGLLAGLGLLMCAACALVRERHKERDGTPDDKPDRWYVWGEGTVFRRPADKGMLVNGLAGPAMKRLFARIAAWDPDWAPPPPADPGVEMSWGGTLWWWTAHG</sequence>
<name>A0A0N0GV27_9ACTN</name>
<gene>
    <name evidence="1" type="ORF">ADL29_39965</name>
</gene>
<proteinExistence type="predicted"/>
<dbReference type="AlphaFoldDB" id="A0A0N0GV27"/>
<evidence type="ECO:0000313" key="2">
    <source>
        <dbReference type="Proteomes" id="UP000037982"/>
    </source>
</evidence>
<comment type="caution">
    <text evidence="1">The sequence shown here is derived from an EMBL/GenBank/DDBJ whole genome shotgun (WGS) entry which is preliminary data.</text>
</comment>
<organism evidence="1 2">
    <name type="scientific">Streptomyces chattanoogensis</name>
    <dbReference type="NCBI Taxonomy" id="66876"/>
    <lineage>
        <taxon>Bacteria</taxon>
        <taxon>Bacillati</taxon>
        <taxon>Actinomycetota</taxon>
        <taxon>Actinomycetes</taxon>
        <taxon>Kitasatosporales</taxon>
        <taxon>Streptomycetaceae</taxon>
        <taxon>Streptomyces</taxon>
    </lineage>
</organism>
<keyword evidence="2" id="KW-1185">Reference proteome</keyword>
<accession>A0A0N0GV27</accession>
<dbReference type="PATRIC" id="fig|66876.3.peg.8768"/>
<dbReference type="Proteomes" id="UP000037982">
    <property type="component" value="Unassembled WGS sequence"/>
</dbReference>